<dbReference type="AlphaFoldDB" id="A0A7W6WKD2"/>
<evidence type="ECO:0000313" key="3">
    <source>
        <dbReference type="Proteomes" id="UP000555728"/>
    </source>
</evidence>
<evidence type="ECO:0000313" key="2">
    <source>
        <dbReference type="EMBL" id="MBB4286201.1"/>
    </source>
</evidence>
<dbReference type="EMBL" id="JACIGI010000014">
    <property type="protein sequence ID" value="MBB4286201.1"/>
    <property type="molecule type" value="Genomic_DNA"/>
</dbReference>
<accession>A0A7W6WKD2</accession>
<dbReference type="Proteomes" id="UP000555728">
    <property type="component" value="Unassembled WGS sequence"/>
</dbReference>
<feature type="compositionally biased region" description="Low complexity" evidence="1">
    <location>
        <begin position="497"/>
        <end position="507"/>
    </location>
</feature>
<proteinExistence type="predicted"/>
<name>A0A7W6WKD2_9PROT</name>
<keyword evidence="3" id="KW-1185">Reference proteome</keyword>
<protein>
    <submittedName>
        <fullName evidence="2">Uncharacterized protein</fullName>
    </submittedName>
</protein>
<dbReference type="PANTHER" id="PTHR48125:SF10">
    <property type="entry name" value="OS12G0136300 PROTEIN"/>
    <property type="match status" value="1"/>
</dbReference>
<feature type="region of interest" description="Disordered" evidence="1">
    <location>
        <begin position="761"/>
        <end position="795"/>
    </location>
</feature>
<reference evidence="2 3" key="1">
    <citation type="submission" date="2020-08" db="EMBL/GenBank/DDBJ databases">
        <title>Genome sequencing of Purple Non-Sulfur Bacteria from various extreme environments.</title>
        <authorList>
            <person name="Mayer M."/>
        </authorList>
    </citation>
    <scope>NUCLEOTIDE SEQUENCE [LARGE SCALE GENOMIC DNA]</scope>
    <source>
        <strain evidence="2 3">JA135</strain>
    </source>
</reference>
<dbReference type="RefSeq" id="WP_184434742.1">
    <property type="nucleotide sequence ID" value="NZ_JACIGI010000014.1"/>
</dbReference>
<comment type="caution">
    <text evidence="2">The sequence shown here is derived from an EMBL/GenBank/DDBJ whole genome shotgun (WGS) entry which is preliminary data.</text>
</comment>
<sequence>MAVEVRAGAGLFDDLIPQSSPAPSPPMNGGLFDDLIPAARPQAGEQAGTDIGTADHFVRQLGAGAAAAGASALQAPAILAGQVDSAAQRARRRTLEAMDRLDAVAAEGGRPGEVWGTLDSRDTTVLRDAARYWRALKAGDTDEATALRRRIEGEIADVAPTLTDPRETALYGAGEAVRDLYDEPGAPLHGNPDYKGDFWRDTVPNALGSTGAFLATGAAGAAARVPAALAAGATGAAVNSTDTFREALESGADLETAYRAATGGAAVGAGEGLPIGQVLKRLDAVGGRRMRRIIAEGLKGMGEEAAQEALNAVGNNLIAAGLYDPERDVLEGAGESAAAGGAVGAIFSVVASTFARQRGGATDPTAPRADLRDGDDGFAEAPGASPPLPPGPKPEPGARVTVATPDGPVAGTVESVDRRGAMVRLDDTGDLEPVALRDLQAQPPQPAGLPPVETVDLNEGDLRSPIPNEIIGEGKAAMEDAINAASAPAPAPPPPASAGAPTGAPPSLFDDLIPERPGGANAGPPPLDLTEDMVVDDPPPLDLTEDMIVDTAPDRWRARQDQRDALVARAQLEPGAYVDRDGVPYHVDPEGRIVRGGSGEAEAFGSLERGYVDDQGEAFARRALAGEMRRVPGDQALAVGARVAVADGAGTVVSAGGGEIAVRLDGTGDIEPFPPGAVRPLPREPRKDNTGPAGSAPEVADGAALPAPAETQRPAVTGASLDRTASWVIRDRRTGDAILETFDRRAVEALNTDRYEAVPIQDHLGGAEPARCGAPGRHAPRGGTACPQRPGRSVK</sequence>
<gene>
    <name evidence="2" type="ORF">GGD88_001928</name>
</gene>
<organism evidence="2 3">
    <name type="scientific">Roseospira goensis</name>
    <dbReference type="NCBI Taxonomy" id="391922"/>
    <lineage>
        <taxon>Bacteria</taxon>
        <taxon>Pseudomonadati</taxon>
        <taxon>Pseudomonadota</taxon>
        <taxon>Alphaproteobacteria</taxon>
        <taxon>Rhodospirillales</taxon>
        <taxon>Rhodospirillaceae</taxon>
        <taxon>Roseospira</taxon>
    </lineage>
</organism>
<dbReference type="PANTHER" id="PTHR48125">
    <property type="entry name" value="LP07818P1"/>
    <property type="match status" value="1"/>
</dbReference>
<feature type="region of interest" description="Disordered" evidence="1">
    <location>
        <begin position="485"/>
        <end position="527"/>
    </location>
</feature>
<feature type="region of interest" description="Disordered" evidence="1">
    <location>
        <begin position="356"/>
        <end position="412"/>
    </location>
</feature>
<feature type="region of interest" description="Disordered" evidence="1">
    <location>
        <begin position="666"/>
        <end position="701"/>
    </location>
</feature>
<evidence type="ECO:0000256" key="1">
    <source>
        <dbReference type="SAM" id="MobiDB-lite"/>
    </source>
</evidence>
<feature type="compositionally biased region" description="Pro residues" evidence="1">
    <location>
        <begin position="384"/>
        <end position="395"/>
    </location>
</feature>